<dbReference type="Pfam" id="PF04196">
    <property type="entry name" value="Bunya_RdRp"/>
    <property type="match status" value="1"/>
</dbReference>
<evidence type="ECO:0000256" key="5">
    <source>
        <dbReference type="ARBA" id="ARBA00030436"/>
    </source>
</evidence>
<dbReference type="EMBL" id="OP722872">
    <property type="protein sequence ID" value="WMB96296.1"/>
    <property type="molecule type" value="Viral_cRNA"/>
</dbReference>
<dbReference type="EC" id="2.7.7.48" evidence="1"/>
<keyword evidence="8" id="KW-0696">RNA-directed RNA polymerase</keyword>
<organism evidence="8">
    <name type="scientific">Leptomonas pyrrhocoris leishbunyavirus 2</name>
    <dbReference type="NCBI Taxonomy" id="3070840"/>
    <lineage>
        <taxon>Viruses</taxon>
        <taxon>Riboviria</taxon>
        <taxon>Orthornavirae</taxon>
        <taxon>Negarnaviricota</taxon>
        <taxon>Polyploviricotina</taxon>
        <taxon>Bunyaviricetes</taxon>
        <taxon>Hareavirales</taxon>
        <taxon>Leishbuviridae</taxon>
    </lineage>
</organism>
<dbReference type="GO" id="GO:0039694">
    <property type="term" value="P:viral RNA genome replication"/>
    <property type="evidence" value="ECO:0007669"/>
    <property type="project" value="InterPro"/>
</dbReference>
<sequence>MRLGRFDRISGQQGYVKVRDTKTYDLTDGVEALHPLVHWDSLTMVTTVSNIIGPGHMEALSQASRLQDSIAFDMSSLRDLPHSLVSNSLGGDKEVDLRILPIFNKPPTNKLTPDNYFPGDPSLFIEVKTTRGGTLRAFLNGIDQYGLSDYEVNCETYLTSLSVSDKCLTCSECLSFEQEEVDTLINLVRLGHFIQDEAMRQGCSNLHDEMPVIEVEIPEVELEGKARTTIRDDMLRHWAKQMGKTQRLWEVLPPHLLDSEPPRTEVSLDQNGHMYDPLWENHPMIPITGTIEEILELRLSQIVINPILVMLLSRIERTSRIVDGKAELPKHVSIPQRFEEVVQLSPRDYFRGLWGSLVDPQDRLNNVYRYHRDSTKATDKGEFVKEGILEDLIRDKHRYLEEKDSIRLLECDANLNPLLDVMYDTMEDPFPDSSVPRLDGSIYTPSFMSEVWSQDARFCQTVFSELNVGRHSAKGAWNRFHVQTVGRYPAILITHGTGQDSHQFYFLLAKLSTKPRGKRFVEAGNTGWYYNSQILSVNSSKISQSLCLYEKLYNLRHFWQDLFKEDDRSKIHHLMSVLIAHDAKQSTIDMLSLFRYVYMEKTKPHFSDPGKILTKLPVLRTPLQQLISYRMRVLCRTTGDGADPDDDCSDRFVTDSWVDGRRIVNFRDCICLSYMHYATSHPVSVGLHTATKITSKILQMESMMPETMMNIGWKSPRRPGVHEFHLRYVLGLGLQAHKLVCKEYPTIGSLMSKLTRECSVHDLAYFSTFKKSTRMIRKPTQSQRCYAFEAIKDVGALTGCTSPFERLQAMLDLAESPSGQKVSIFTKDQQTGLREIYVLTMPMRICIKFSEILSRIVNSCIPNETLCDANRKRVILENHQSKVRESCTQLKRSRDDLEHMTVLKFSNSADAKTWCQQFCMANFGAYLYGLLSPYGESANKLIRLLMKILNLISNKEIMLPDQIVDWFECHPETHEESEDFSRLRHYLKDPSRLGPNGGLKNESNMMQGIPHELSSSLHAMHTIEVGHYMRRFIGTMKTKMNEKFTKFIQIGKEVISSMVSSDDSGVIISIPIMHDGSQQAKNLISNVSQAVGLFGLGLENAKSLMGARVSIEKSTIYALSPVYEFNSKFYYNSNEYTADIKFMTACITSGYHDNLIGRVSESLSSLSSCVSEGLTQKLCDHIQYSLNRMHRRFLYNHTDQETIALKVQSPFLGWVPLAPIGLIGLTNVSLLRDYLHSRNSPLVRLYDVWSLVDDEEFSTAMTFTLGSNSQYKRVVDRWQLQKDRISSQIAISDESVLDFLEGRVSQDLKVRIKLMSPGAKIAMSFVSLAKIHSASSYASNSRCMKVPHQKDPMSLTELSSYFEKLPDKEAETVPEDADIRTMSYVLGSSVEVPKARHPRKRNLLRIRLSPDEDISHVLPVLCRHWRNPNQRGFKLVEELNKRGFTLYNDISETMRHYNGDPFRLMRLLRNIEQRSKDVAYYGPRVSSKGVLTTFPNFLASQWDTSTSMVTTSEGHREIVCKAQAADVLDSQRILEIYSKVREGWPFLKDLMLRRIDAVPVPEPVQSRLSKETLLVVLRGTHTRTRGKDWFFPLSLSDHLITQFKLDEKTRYMKQMGHWYKVTNFRADKTQVLREEGAPLPYSVNDCEIEETPEITVLADDLVMILDNPRSLLVVTSKRSPDLKNPLVAYKIPCMSLPKYQKDCDEIDHELGEVTRLAYGTGLGVDYSDWIGIIENANDPETNPVVRAACMHIMNQCMKPEALESLAKTAMTQTADPVSAFYQRHEASIKLPQDAMWESEESVEVSTYDRDALEEAVEILGGNKEELLRLCKQDCMMMKCHTIIQPLWSRINATPEPSEGVTETHADPVAMEVDWEMLAEMGFGQEGDEVEEDEEGEEMTAEEALRVFESHVEALVSDFDVVHTDDLNLGSMLEDIQLDALDYFGGRAFEMGVTPWKRLSYLYHNAIALNQRKGKLVRLRESRYNPTNDGEIWVNQGQAYKLEENGLFVPIGAVDETWSEAWRRAHRTLRGMK</sequence>
<accession>A0AA50KJ28</accession>
<feature type="domain" description="RdRp catalytic" evidence="7">
    <location>
        <begin position="892"/>
        <end position="1104"/>
    </location>
</feature>
<keyword evidence="8" id="KW-0548">Nucleotidyltransferase</keyword>
<keyword evidence="3" id="KW-0808">Transferase</keyword>
<proteinExistence type="predicted"/>
<dbReference type="GO" id="GO:0003968">
    <property type="term" value="F:RNA-directed RNA polymerase activity"/>
    <property type="evidence" value="ECO:0007669"/>
    <property type="project" value="UniProtKB-KW"/>
</dbReference>
<evidence type="ECO:0000256" key="2">
    <source>
        <dbReference type="ARBA" id="ARBA00018602"/>
    </source>
</evidence>
<evidence type="ECO:0000256" key="6">
    <source>
        <dbReference type="ARBA" id="ARBA00031012"/>
    </source>
</evidence>
<evidence type="ECO:0000313" key="8">
    <source>
        <dbReference type="EMBL" id="WMB96296.1"/>
    </source>
</evidence>
<dbReference type="GO" id="GO:0006351">
    <property type="term" value="P:DNA-templated transcription"/>
    <property type="evidence" value="ECO:0007669"/>
    <property type="project" value="InterPro"/>
</dbReference>
<dbReference type="InterPro" id="IPR007099">
    <property type="entry name" value="RNA-dir_pol_NSvirus"/>
</dbReference>
<evidence type="ECO:0000259" key="7">
    <source>
        <dbReference type="PROSITE" id="PS50525"/>
    </source>
</evidence>
<evidence type="ECO:0000256" key="4">
    <source>
        <dbReference type="ARBA" id="ARBA00030285"/>
    </source>
</evidence>
<reference evidence="8" key="1">
    <citation type="submission" date="2022-10" db="EMBL/GenBank/DDBJ databases">
        <title>Divergent RNA viruses in the cosmopolitan monoxenous trypanosomatid Leptomonas pyrrhocoris.</title>
        <authorList>
            <person name="Grybchuk D."/>
            <person name="Macedo D.H."/>
            <person name="Kostygov A."/>
            <person name="Votypka J."/>
            <person name="Sevcik J."/>
            <person name="Yurchenko V."/>
        </authorList>
    </citation>
    <scope>NUCLEOTIDE SEQUENCE</scope>
    <source>
        <strain evidence="8">LbvCZ-Br02</strain>
    </source>
</reference>
<evidence type="ECO:0000256" key="1">
    <source>
        <dbReference type="ARBA" id="ARBA00012494"/>
    </source>
</evidence>
<dbReference type="PROSITE" id="PS50525">
    <property type="entry name" value="RDRP_SSRNA_NEG_SEG"/>
    <property type="match status" value="1"/>
</dbReference>
<name>A0AA50KJ28_9VIRU</name>
<dbReference type="InterPro" id="IPR007322">
    <property type="entry name" value="RNA_pol_bunyavir"/>
</dbReference>
<evidence type="ECO:0000256" key="3">
    <source>
        <dbReference type="ARBA" id="ARBA00022679"/>
    </source>
</evidence>
<protein>
    <recommendedName>
        <fullName evidence="2">RNA-directed RNA polymerase L</fullName>
        <ecNumber evidence="1">2.7.7.48</ecNumber>
    </recommendedName>
    <alternativeName>
        <fullName evidence="4">Large structural protein</fullName>
    </alternativeName>
    <alternativeName>
        <fullName evidence="6">Replicase</fullName>
    </alternativeName>
    <alternativeName>
        <fullName evidence="5">Transcriptase</fullName>
    </alternativeName>
</protein>